<gene>
    <name evidence="9" type="ORF">HBR001_LOCUS2796</name>
</gene>
<evidence type="ECO:0000256" key="8">
    <source>
        <dbReference type="ARBA" id="ARBA00023242"/>
    </source>
</evidence>
<keyword evidence="5" id="KW-0963">Cytoplasm</keyword>
<dbReference type="Proteomes" id="UP001162031">
    <property type="component" value="Unassembled WGS sequence"/>
</dbReference>
<dbReference type="PANTHER" id="PTHR13539">
    <property type="entry name" value="CALMODULIN-LYSINE N-METHYLTRANSFERASE"/>
    <property type="match status" value="1"/>
</dbReference>
<dbReference type="EMBL" id="CANTFL010000409">
    <property type="protein sequence ID" value="CAI5722140.1"/>
    <property type="molecule type" value="Genomic_DNA"/>
</dbReference>
<evidence type="ECO:0000256" key="2">
    <source>
        <dbReference type="ARBA" id="ARBA00004496"/>
    </source>
</evidence>
<dbReference type="GO" id="GO:0005634">
    <property type="term" value="C:nucleus"/>
    <property type="evidence" value="ECO:0007669"/>
    <property type="project" value="UniProtKB-SubCell"/>
</dbReference>
<sequence>MSTTDSTSRHWRVLRNALLQSVCRSIPSTYTDTSDATASVVASEFFPVYAKVPVDLRGQANFAWIAYELVAPLSKRSAPPKRVYAHEKRKDAKRVSMTELLSHRVYEGVDNTGNIRTWPSEEILLSYMLSSGVCSRVQRRDKAGNALPIACCELGSGMVGLASLGLLAWAPVELQRVLVTDGNPLCVENLQLCLDENKRRHVFAAKTAAIDLSAELLRWDCTAELRSDLQHEFDLVFASDCLFFEAFHEDLACTIKTLLRPASGRCLLLQPSRNGSMERFCCVAKRHGFAIEQSRDYDPSIVHRHTALQQTRGDYVPDVHFPVLLTLTLSQGPWPDPQHRPCP</sequence>
<evidence type="ECO:0000256" key="1">
    <source>
        <dbReference type="ARBA" id="ARBA00004123"/>
    </source>
</evidence>
<evidence type="ECO:0000256" key="5">
    <source>
        <dbReference type="ARBA" id="ARBA00022490"/>
    </source>
</evidence>
<organism evidence="9 10">
    <name type="scientific">Hyaloperonospora brassicae</name>
    <name type="common">Brassica downy mildew</name>
    <name type="synonym">Peronospora brassicae</name>
    <dbReference type="NCBI Taxonomy" id="162125"/>
    <lineage>
        <taxon>Eukaryota</taxon>
        <taxon>Sar</taxon>
        <taxon>Stramenopiles</taxon>
        <taxon>Oomycota</taxon>
        <taxon>Peronosporomycetes</taxon>
        <taxon>Peronosporales</taxon>
        <taxon>Peronosporaceae</taxon>
        <taxon>Hyaloperonospora</taxon>
    </lineage>
</organism>
<comment type="subcellular location">
    <subcellularLocation>
        <location evidence="2">Cytoplasm</location>
    </subcellularLocation>
    <subcellularLocation>
        <location evidence="1">Nucleus</location>
    </subcellularLocation>
</comment>
<evidence type="ECO:0000313" key="9">
    <source>
        <dbReference type="EMBL" id="CAI5722140.1"/>
    </source>
</evidence>
<protein>
    <recommendedName>
        <fullName evidence="4">Calmodulin-lysine N-methyltransferase</fullName>
        <ecNumber evidence="3">2.1.1.60</ecNumber>
    </recommendedName>
</protein>
<comment type="caution">
    <text evidence="9">The sequence shown here is derived from an EMBL/GenBank/DDBJ whole genome shotgun (WGS) entry which is preliminary data.</text>
</comment>
<dbReference type="AlphaFoldDB" id="A0AAV0THP8"/>
<evidence type="ECO:0000256" key="3">
    <source>
        <dbReference type="ARBA" id="ARBA00011914"/>
    </source>
</evidence>
<dbReference type="InterPro" id="IPR019410">
    <property type="entry name" value="Methyltransf_16"/>
</dbReference>
<keyword evidence="7" id="KW-0808">Transferase</keyword>
<evidence type="ECO:0000256" key="4">
    <source>
        <dbReference type="ARBA" id="ARBA00020594"/>
    </source>
</evidence>
<dbReference type="GO" id="GO:0018025">
    <property type="term" value="F:calmodulin-lysine N-methyltransferase activity"/>
    <property type="evidence" value="ECO:0007669"/>
    <property type="project" value="UniProtKB-EC"/>
</dbReference>
<dbReference type="GO" id="GO:0032259">
    <property type="term" value="P:methylation"/>
    <property type="evidence" value="ECO:0007669"/>
    <property type="project" value="UniProtKB-KW"/>
</dbReference>
<evidence type="ECO:0000256" key="7">
    <source>
        <dbReference type="ARBA" id="ARBA00022679"/>
    </source>
</evidence>
<dbReference type="GO" id="GO:0005737">
    <property type="term" value="C:cytoplasm"/>
    <property type="evidence" value="ECO:0007669"/>
    <property type="project" value="UniProtKB-SubCell"/>
</dbReference>
<dbReference type="EC" id="2.1.1.60" evidence="3"/>
<reference evidence="9" key="1">
    <citation type="submission" date="2022-12" db="EMBL/GenBank/DDBJ databases">
        <authorList>
            <person name="Webb A."/>
        </authorList>
    </citation>
    <scope>NUCLEOTIDE SEQUENCE</scope>
    <source>
        <strain evidence="9">Hp1</strain>
    </source>
</reference>
<dbReference type="InterPro" id="IPR025800">
    <property type="entry name" value="CaM-Lys-N-MeTrfase"/>
</dbReference>
<evidence type="ECO:0000256" key="6">
    <source>
        <dbReference type="ARBA" id="ARBA00022603"/>
    </source>
</evidence>
<name>A0AAV0THP8_HYABA</name>
<dbReference type="Gene3D" id="3.40.50.150">
    <property type="entry name" value="Vaccinia Virus protein VP39"/>
    <property type="match status" value="1"/>
</dbReference>
<keyword evidence="6" id="KW-0489">Methyltransferase</keyword>
<dbReference type="InterPro" id="IPR029063">
    <property type="entry name" value="SAM-dependent_MTases_sf"/>
</dbReference>
<proteinExistence type="predicted"/>
<accession>A0AAV0THP8</accession>
<dbReference type="SUPFAM" id="SSF53335">
    <property type="entry name" value="S-adenosyl-L-methionine-dependent methyltransferases"/>
    <property type="match status" value="1"/>
</dbReference>
<evidence type="ECO:0000313" key="10">
    <source>
        <dbReference type="Proteomes" id="UP001162031"/>
    </source>
</evidence>
<keyword evidence="10" id="KW-1185">Reference proteome</keyword>
<dbReference type="Pfam" id="PF10294">
    <property type="entry name" value="Methyltransf_16"/>
    <property type="match status" value="1"/>
</dbReference>
<dbReference type="PANTHER" id="PTHR13539:SF3">
    <property type="entry name" value="CALMODULIN-LYSINE N-METHYLTRANSFERASE"/>
    <property type="match status" value="1"/>
</dbReference>
<keyword evidence="8" id="KW-0539">Nucleus</keyword>